<dbReference type="AlphaFoldDB" id="A0A9N9J7W1"/>
<proteinExistence type="predicted"/>
<protein>
    <submittedName>
        <fullName evidence="1">16876_t:CDS:1</fullName>
    </submittedName>
</protein>
<keyword evidence="2" id="KW-1185">Reference proteome</keyword>
<comment type="caution">
    <text evidence="1">The sequence shown here is derived from an EMBL/GenBank/DDBJ whole genome shotgun (WGS) entry which is preliminary data.</text>
</comment>
<accession>A0A9N9J7W1</accession>
<dbReference type="OrthoDB" id="2447844at2759"/>
<feature type="non-terminal residue" evidence="1">
    <location>
        <position position="73"/>
    </location>
</feature>
<reference evidence="1" key="1">
    <citation type="submission" date="2021-06" db="EMBL/GenBank/DDBJ databases">
        <authorList>
            <person name="Kallberg Y."/>
            <person name="Tangrot J."/>
            <person name="Rosling A."/>
        </authorList>
    </citation>
    <scope>NUCLEOTIDE SEQUENCE</scope>
    <source>
        <strain evidence="1">IN212</strain>
    </source>
</reference>
<evidence type="ECO:0000313" key="1">
    <source>
        <dbReference type="EMBL" id="CAG8768154.1"/>
    </source>
</evidence>
<gene>
    <name evidence="1" type="ORF">RFULGI_LOCUS14856</name>
</gene>
<feature type="non-terminal residue" evidence="1">
    <location>
        <position position="1"/>
    </location>
</feature>
<dbReference type="EMBL" id="CAJVPZ010044796">
    <property type="protein sequence ID" value="CAG8768154.1"/>
    <property type="molecule type" value="Genomic_DNA"/>
</dbReference>
<evidence type="ECO:0000313" key="2">
    <source>
        <dbReference type="Proteomes" id="UP000789396"/>
    </source>
</evidence>
<organism evidence="1 2">
    <name type="scientific">Racocetra fulgida</name>
    <dbReference type="NCBI Taxonomy" id="60492"/>
    <lineage>
        <taxon>Eukaryota</taxon>
        <taxon>Fungi</taxon>
        <taxon>Fungi incertae sedis</taxon>
        <taxon>Mucoromycota</taxon>
        <taxon>Glomeromycotina</taxon>
        <taxon>Glomeromycetes</taxon>
        <taxon>Diversisporales</taxon>
        <taxon>Gigasporaceae</taxon>
        <taxon>Racocetra</taxon>
    </lineage>
</organism>
<dbReference type="Proteomes" id="UP000789396">
    <property type="component" value="Unassembled WGS sequence"/>
</dbReference>
<name>A0A9N9J7W1_9GLOM</name>
<sequence length="73" mass="8762">GSEEHLIFDYDKVTEKDTNNVGNYVYLSDEGMDTNTLTNSEVENIETYFENERNEETRINIREYEDDHYEIEE</sequence>